<name>A0AAW1UYK5_9CUCU</name>
<gene>
    <name evidence="1" type="ORF">WA026_009273</name>
</gene>
<evidence type="ECO:0000313" key="1">
    <source>
        <dbReference type="EMBL" id="KAK9885050.1"/>
    </source>
</evidence>
<comment type="caution">
    <text evidence="1">The sequence shown here is derived from an EMBL/GenBank/DDBJ whole genome shotgun (WGS) entry which is preliminary data.</text>
</comment>
<reference evidence="1 2" key="1">
    <citation type="submission" date="2023-03" db="EMBL/GenBank/DDBJ databases">
        <title>Genome insight into feeding habits of ladybird beetles.</title>
        <authorList>
            <person name="Li H.-S."/>
            <person name="Huang Y.-H."/>
            <person name="Pang H."/>
        </authorList>
    </citation>
    <scope>NUCLEOTIDE SEQUENCE [LARGE SCALE GENOMIC DNA]</scope>
    <source>
        <strain evidence="1">SYSU_2023b</strain>
        <tissue evidence="1">Whole body</tissue>
    </source>
</reference>
<evidence type="ECO:0000313" key="2">
    <source>
        <dbReference type="Proteomes" id="UP001431783"/>
    </source>
</evidence>
<proteinExistence type="predicted"/>
<dbReference type="Proteomes" id="UP001431783">
    <property type="component" value="Unassembled WGS sequence"/>
</dbReference>
<accession>A0AAW1UYK5</accession>
<dbReference type="EMBL" id="JARQZJ010000094">
    <property type="protein sequence ID" value="KAK9885050.1"/>
    <property type="molecule type" value="Genomic_DNA"/>
</dbReference>
<organism evidence="1 2">
    <name type="scientific">Henosepilachna vigintioctopunctata</name>
    <dbReference type="NCBI Taxonomy" id="420089"/>
    <lineage>
        <taxon>Eukaryota</taxon>
        <taxon>Metazoa</taxon>
        <taxon>Ecdysozoa</taxon>
        <taxon>Arthropoda</taxon>
        <taxon>Hexapoda</taxon>
        <taxon>Insecta</taxon>
        <taxon>Pterygota</taxon>
        <taxon>Neoptera</taxon>
        <taxon>Endopterygota</taxon>
        <taxon>Coleoptera</taxon>
        <taxon>Polyphaga</taxon>
        <taxon>Cucujiformia</taxon>
        <taxon>Coccinelloidea</taxon>
        <taxon>Coccinellidae</taxon>
        <taxon>Epilachninae</taxon>
        <taxon>Epilachnini</taxon>
        <taxon>Henosepilachna</taxon>
    </lineage>
</organism>
<protein>
    <submittedName>
        <fullName evidence="1">Uncharacterized protein</fullName>
    </submittedName>
</protein>
<sequence>MGTCHPRDQVCKHDGIRKEMDAGNVQRSFRAFPARNLFGHGDSDVDSILSNCEVCISIVPGFYEQT</sequence>
<keyword evidence="2" id="KW-1185">Reference proteome</keyword>
<dbReference type="AlphaFoldDB" id="A0AAW1UYK5"/>